<feature type="coiled-coil region" evidence="1">
    <location>
        <begin position="1006"/>
        <end position="1059"/>
    </location>
</feature>
<feature type="compositionally biased region" description="Pro residues" evidence="2">
    <location>
        <begin position="750"/>
        <end position="769"/>
    </location>
</feature>
<feature type="region of interest" description="Disordered" evidence="2">
    <location>
        <begin position="880"/>
        <end position="990"/>
    </location>
</feature>
<evidence type="ECO:0000256" key="1">
    <source>
        <dbReference type="SAM" id="Coils"/>
    </source>
</evidence>
<keyword evidence="1" id="KW-0175">Coiled coil</keyword>
<comment type="caution">
    <text evidence="4">The sequence shown here is derived from an EMBL/GenBank/DDBJ whole genome shotgun (WGS) entry which is preliminary data.</text>
</comment>
<name>A0ABQ4YS90_9ASTR</name>
<feature type="compositionally biased region" description="Polar residues" evidence="2">
    <location>
        <begin position="968"/>
        <end position="981"/>
    </location>
</feature>
<dbReference type="Pfam" id="PF25597">
    <property type="entry name" value="SH3_retrovirus"/>
    <property type="match status" value="1"/>
</dbReference>
<reference evidence="4" key="2">
    <citation type="submission" date="2022-01" db="EMBL/GenBank/DDBJ databases">
        <authorList>
            <person name="Yamashiro T."/>
            <person name="Shiraishi A."/>
            <person name="Satake H."/>
            <person name="Nakayama K."/>
        </authorList>
    </citation>
    <scope>NUCLEOTIDE SEQUENCE</scope>
</reference>
<dbReference type="Proteomes" id="UP001151760">
    <property type="component" value="Unassembled WGS sequence"/>
</dbReference>
<proteinExistence type="predicted"/>
<dbReference type="CDD" id="cd09272">
    <property type="entry name" value="RNase_HI_RT_Ty1"/>
    <property type="match status" value="1"/>
</dbReference>
<evidence type="ECO:0000256" key="2">
    <source>
        <dbReference type="SAM" id="MobiDB-lite"/>
    </source>
</evidence>
<feature type="region of interest" description="Disordered" evidence="2">
    <location>
        <begin position="843"/>
        <end position="865"/>
    </location>
</feature>
<organism evidence="4 5">
    <name type="scientific">Tanacetum coccineum</name>
    <dbReference type="NCBI Taxonomy" id="301880"/>
    <lineage>
        <taxon>Eukaryota</taxon>
        <taxon>Viridiplantae</taxon>
        <taxon>Streptophyta</taxon>
        <taxon>Embryophyta</taxon>
        <taxon>Tracheophyta</taxon>
        <taxon>Spermatophyta</taxon>
        <taxon>Magnoliopsida</taxon>
        <taxon>eudicotyledons</taxon>
        <taxon>Gunneridae</taxon>
        <taxon>Pentapetalae</taxon>
        <taxon>asterids</taxon>
        <taxon>campanulids</taxon>
        <taxon>Asterales</taxon>
        <taxon>Asteraceae</taxon>
        <taxon>Asteroideae</taxon>
        <taxon>Anthemideae</taxon>
        <taxon>Anthemidinae</taxon>
        <taxon>Tanacetum</taxon>
    </lineage>
</organism>
<dbReference type="PANTHER" id="PTHR11439">
    <property type="entry name" value="GAG-POL-RELATED RETROTRANSPOSON"/>
    <property type="match status" value="1"/>
</dbReference>
<evidence type="ECO:0000313" key="5">
    <source>
        <dbReference type="Proteomes" id="UP001151760"/>
    </source>
</evidence>
<reference evidence="4" key="1">
    <citation type="journal article" date="2022" name="Int. J. Mol. Sci.">
        <title>Draft Genome of Tanacetum Coccineum: Genomic Comparison of Closely Related Tanacetum-Family Plants.</title>
        <authorList>
            <person name="Yamashiro T."/>
            <person name="Shiraishi A."/>
            <person name="Nakayama K."/>
            <person name="Satake H."/>
        </authorList>
    </citation>
    <scope>NUCLEOTIDE SEQUENCE</scope>
</reference>
<evidence type="ECO:0000313" key="4">
    <source>
        <dbReference type="EMBL" id="GJS80417.1"/>
    </source>
</evidence>
<feature type="region of interest" description="Disordered" evidence="2">
    <location>
        <begin position="707"/>
        <end position="788"/>
    </location>
</feature>
<dbReference type="EMBL" id="BQNB010010669">
    <property type="protein sequence ID" value="GJS80417.1"/>
    <property type="molecule type" value="Genomic_DNA"/>
</dbReference>
<feature type="compositionally biased region" description="Pro residues" evidence="2">
    <location>
        <begin position="731"/>
        <end position="743"/>
    </location>
</feature>
<protein>
    <submittedName>
        <fullName evidence="4">Ribonuclease H-like domain-containing protein</fullName>
    </submittedName>
</protein>
<evidence type="ECO:0000259" key="3">
    <source>
        <dbReference type="Pfam" id="PF25597"/>
    </source>
</evidence>
<feature type="domain" description="Retroviral polymerase SH3-like" evidence="3">
    <location>
        <begin position="65"/>
        <end position="111"/>
    </location>
</feature>
<dbReference type="PANTHER" id="PTHR11439:SF495">
    <property type="entry name" value="REVERSE TRANSCRIPTASE, RNA-DEPENDENT DNA POLYMERASE-RELATED"/>
    <property type="match status" value="1"/>
</dbReference>
<dbReference type="InterPro" id="IPR057670">
    <property type="entry name" value="SH3_retrovirus"/>
</dbReference>
<accession>A0ABQ4YS90</accession>
<keyword evidence="5" id="KW-1185">Reference proteome</keyword>
<gene>
    <name evidence="4" type="ORF">Tco_0730298</name>
</gene>
<feature type="compositionally biased region" description="Basic residues" evidence="2">
    <location>
        <begin position="930"/>
        <end position="940"/>
    </location>
</feature>
<sequence length="1247" mass="140554">MLADSLLPISFWAEAVNTACYVLDRVLVTKPRNKTPYELLIGKSPSISFMRPFGYPLTILNTLDSLGKFDGKSDEGYLLGYSTSSKAFRVYNKRTKRVEENMHINFLEDQPNVTGTGPNWMFDLDFLTNSMNYIPVSVENHINMDEGTHDSYVVGSSGTDKGPTQEYILLPLYPHRTRIPVKDVVQDAQEQPSENASPDKGIQVSEDVFDKEGQHQMPEDEQVWQDELEMMVTQELVANAMNDESRQAFEEEKRRIASQKKAAQATSTNQLSTDRPFCNVDEYSFVYLGGKIPIDASTLPNADLPIDPNMPDLEDASDTLLNDGIFNGAYDDDEDVGAVADFNNMDNTIARVSNKREDSKGFFSTTSLEEPKTISQALKDESWVEAMQEELLQFKLQQVWILVDLPFGKKAIGTKWVFKTREMKISIVVKKSQNLWLKLFMVYIKLLEIDMRHALLSCWRMVLEEVKQQPDGIFISQDKYVADILKKFDFCSIKTATTRIESNKPLVKDEDGVEVDVHKCRSMIDSLMYLTASRPDIMFAVCACTRRLISWQCKKQTIVANSTTEAEYVAAAHCCGQVLWIQNQMMDYGFNFMNTKIHIDNESTICVVKNPVYHSRTKHIEIRHHFIRDCYEKRLIDVLKIHTDSNVADLLTKGFDVTSKLQLADATGIHNLSDAEIYAGLATLGYVTEGDIVPLLPAMLAGAAVDQGEGSAQPAEPHHTPVDPISSTSQPPIPSPHPSPHPSPLHHSPPHSPLQSPPHSPPQSPPHLSPPRSYEAPLPEGNTSGSAEDSMQLKELMVLVPTLVTRINSLEKELKDTKQTLGNAVLKLVKKVKSLEKALKRKSKKVLISESEGEEPEDQGRKIQDIDDDPLVSLVRESMKEKSTDFVTPTKASGEAQEEEISPTILEAAKTLSKVASQGVSKEKSTDKGKRYRRKARSMAKKIDTGLDAEEEINTGREEINTGIEEVSTGSTKVDSGTASKRGQREGKAPMVEEDIQATHKTKEQMRQEEAGLEEAIKLQAQLDEEVAKQIHLDKMIAKRMAEEEALTEQQKKRKAQVQFEAQFYTEEDWDAIRAKLEANAELSKDVLGKDLPKQDFAKRMAEMFEDQEKFDKLVQQIDTFVPINLEATKAKLKIYGEELQTKTLKKQKIDDKDVPAIGEKVAEVKEEEQVKRTGKRKKQKARKGICIDPPLIEMLLELTNSNKYRKYPLSKEACQVMLKMKLLDGKMNEVCYKLLKMIEKQAEIRK</sequence>